<keyword evidence="1" id="KW-0732">Signal</keyword>
<evidence type="ECO:0000256" key="1">
    <source>
        <dbReference type="SAM" id="SignalP"/>
    </source>
</evidence>
<evidence type="ECO:0000313" key="2">
    <source>
        <dbReference type="EMBL" id="ABC29940.1"/>
    </source>
</evidence>
<protein>
    <submittedName>
        <fullName evidence="2">Uncharacterized protein</fullName>
    </submittedName>
</protein>
<feature type="chain" id="PRO_5004215468" evidence="1">
    <location>
        <begin position="42"/>
        <end position="567"/>
    </location>
</feature>
<organism evidence="2 3">
    <name type="scientific">Hahella chejuensis (strain KCTC 2396)</name>
    <dbReference type="NCBI Taxonomy" id="349521"/>
    <lineage>
        <taxon>Bacteria</taxon>
        <taxon>Pseudomonadati</taxon>
        <taxon>Pseudomonadota</taxon>
        <taxon>Gammaproteobacteria</taxon>
        <taxon>Oceanospirillales</taxon>
        <taxon>Hahellaceae</taxon>
        <taxon>Hahella</taxon>
    </lineage>
</organism>
<dbReference type="AlphaFoldDB" id="Q2SHD4"/>
<dbReference type="Proteomes" id="UP000000238">
    <property type="component" value="Chromosome"/>
</dbReference>
<reference evidence="2 3" key="1">
    <citation type="journal article" date="2005" name="Nucleic Acids Res.">
        <title>Genomic blueprint of Hahella chejuensis, a marine microbe producing an algicidal agent.</title>
        <authorList>
            <person name="Jeong H."/>
            <person name="Yim J.H."/>
            <person name="Lee C."/>
            <person name="Choi S.-H."/>
            <person name="Park Y.K."/>
            <person name="Yoon S.H."/>
            <person name="Hur C.-G."/>
            <person name="Kang H.-Y."/>
            <person name="Kim D."/>
            <person name="Lee H.H."/>
            <person name="Park K.H."/>
            <person name="Park S.-H."/>
            <person name="Park H.-S."/>
            <person name="Lee H.K."/>
            <person name="Oh T.K."/>
            <person name="Kim J.F."/>
        </authorList>
    </citation>
    <scope>NUCLEOTIDE SEQUENCE [LARGE SCALE GENOMIC DNA]</scope>
    <source>
        <strain evidence="2 3">KCTC 2396</strain>
    </source>
</reference>
<evidence type="ECO:0000313" key="3">
    <source>
        <dbReference type="Proteomes" id="UP000000238"/>
    </source>
</evidence>
<dbReference type="EMBL" id="CP000155">
    <property type="protein sequence ID" value="ABC29940.1"/>
    <property type="molecule type" value="Genomic_DNA"/>
</dbReference>
<gene>
    <name evidence="2" type="ordered locus">HCH_03177</name>
</gene>
<dbReference type="STRING" id="349521.HCH_03177"/>
<dbReference type="KEGG" id="hch:HCH_03177"/>
<accession>Q2SHD4</accession>
<proteinExistence type="predicted"/>
<name>Q2SHD4_HAHCH</name>
<feature type="signal peptide" evidence="1">
    <location>
        <begin position="1"/>
        <end position="41"/>
    </location>
</feature>
<keyword evidence="3" id="KW-1185">Reference proteome</keyword>
<dbReference type="HOGENOM" id="CLU_480430_0_0_6"/>
<sequence>MSRSFLSTKSNRSSPQLFMRTFPGVLALAISAAAVVTIAHADESAQKASTMRFEDYHFSNPLRKDLQSGAITEAQASSLFYSNPKEFARRYYPKITLPVERKKFRGIWRYYDHSHTSSTQPYDGDASKPVYDGHSGTDFWTSFIDFGKTGESGNYLVNPFPKGADTFVTGIYDGVEDAPNQPVGSSGNHLFLTTYLNKTPEDCARAFPSGSAFKQCVDDIPSWSKMSMRLLHLECGTVMINDVTGYPDNCAPAPSSRIQLPARVSSLQRLARIGYSGDAGLRGTHTHMDMSPRLVAPFKGRYNTGVNESLFFDQSWVERIENFAGGGDPHFRINGSFFPQVVNQASNNYKFTSLTPIKRLWLTEKPNGVSVPAKTIDLLTTAVTSSAPAFSSRVEYDADYRSYTLYSVSFKTKDNLLPQTGEWGVVAEDDRGKLSNSAFINITGEGSFKLSQASVSPSRVSKSDNSNVLFRWNVKSNDKMSRFQRKITRNGQCINPTTGSTTSQCWSDWNVLTTTSSNAPYSYNYSVELAPASAYRNWRTGSYVISIKGEHATRVWSEEKTVNFYLQ</sequence>